<evidence type="ECO:0000313" key="4">
    <source>
        <dbReference type="Proteomes" id="UP000031512"/>
    </source>
</evidence>
<evidence type="ECO:0000313" key="3">
    <source>
        <dbReference type="EMBL" id="EKX73011.1"/>
    </source>
</evidence>
<feature type="compositionally biased region" description="Gly residues" evidence="1">
    <location>
        <begin position="494"/>
        <end position="506"/>
    </location>
</feature>
<dbReference type="VEuPathDB" id="PiroplasmaDB:BEWA_015720"/>
<keyword evidence="2" id="KW-0812">Transmembrane</keyword>
<evidence type="ECO:0000256" key="1">
    <source>
        <dbReference type="SAM" id="MobiDB-lite"/>
    </source>
</evidence>
<keyword evidence="4" id="KW-1185">Reference proteome</keyword>
<keyword evidence="2" id="KW-1133">Transmembrane helix</keyword>
<sequence>MGTKYSVIDVAKDAENNTPTTYYGRNGYTITLSRKDEPEIDVQNEDKKEKLLNYKFYYHTIPDDWDGWSVYYQLKRVEYNGVAQSGLETRGNLSNYRRVCVIYWLNDQHNLLPLIIGLDSGSVTYFKRGEDVISNTWKWANNIVPPANLSDYQRVLSELNENFKNVVIVNLNAGNGQKYCGHPSKDEFKDPKDNPENCSQNGTSLVTVTVSEIGGGTVPKGFNCLKHSATDTAKIRILSTYHGNSMISFTESIVATEHKCLNAYYTSGSRSGKPLLLELSNGENQGTSTLYTLKNDKWVPPTHSQSDLTKALDQENCMRNNTVVVDLSKKRDKYCCGMNGHNKIQVLQHHTNVPDGYTSYMHLNNGYENNFSFNIHRFKDGEEHMWPGSINKIKSVYAYFCKGDGQIMPLLLYVNKGSGYGKWFKRTSGSNSWIDTDLSSLQSHTPNSPSITKPIEIILREICKELKIGCQHAPEGNTAGGEPPVSSQSTGSGSSTGSGGNSGGSGSPEAQPEEVIPKKPVEDVTTHSGGGGAKAGGPNGGTDEANRQDTAGDGQGPEGASATGSKNGSFIERATDFLKSQDGIITASVTSVITTGGIGGITYSCLKRRKL</sequence>
<name>L1LCE0_THEEQ</name>
<reference evidence="3 4" key="1">
    <citation type="journal article" date="2012" name="BMC Genomics">
        <title>Comparative genomic analysis and phylogenetic position of Theileria equi.</title>
        <authorList>
            <person name="Kappmeyer L.S."/>
            <person name="Thiagarajan M."/>
            <person name="Herndon D.R."/>
            <person name="Ramsay J.D."/>
            <person name="Caler E."/>
            <person name="Djikeng A."/>
            <person name="Gillespie J.J."/>
            <person name="Lau A.O."/>
            <person name="Roalson E.H."/>
            <person name="Silva J.C."/>
            <person name="Silva M.G."/>
            <person name="Suarez C.E."/>
            <person name="Ueti M.W."/>
            <person name="Nene V.M."/>
            <person name="Mealey R.H."/>
            <person name="Knowles D.P."/>
            <person name="Brayton K.A."/>
        </authorList>
    </citation>
    <scope>NUCLEOTIDE SEQUENCE [LARGE SCALE GENOMIC DNA]</scope>
    <source>
        <strain evidence="3 4">WA</strain>
    </source>
</reference>
<dbReference type="RefSeq" id="XP_004832463.1">
    <property type="nucleotide sequence ID" value="XM_004832406.1"/>
</dbReference>
<proteinExistence type="predicted"/>
<dbReference type="EMBL" id="ACOU01000004">
    <property type="protein sequence ID" value="EKX73011.1"/>
    <property type="molecule type" value="Genomic_DNA"/>
</dbReference>
<evidence type="ECO:0000256" key="2">
    <source>
        <dbReference type="SAM" id="Phobius"/>
    </source>
</evidence>
<protein>
    <submittedName>
        <fullName evidence="3">Uncharacterized protein</fullName>
    </submittedName>
</protein>
<feature type="compositionally biased region" description="Basic and acidic residues" evidence="1">
    <location>
        <begin position="515"/>
        <end position="525"/>
    </location>
</feature>
<feature type="compositionally biased region" description="Gly residues" evidence="1">
    <location>
        <begin position="528"/>
        <end position="540"/>
    </location>
</feature>
<comment type="caution">
    <text evidence="3">The sequence shown here is derived from an EMBL/GenBank/DDBJ whole genome shotgun (WGS) entry which is preliminary data.</text>
</comment>
<organism evidence="3 4">
    <name type="scientific">Theileria equi strain WA</name>
    <dbReference type="NCBI Taxonomy" id="1537102"/>
    <lineage>
        <taxon>Eukaryota</taxon>
        <taxon>Sar</taxon>
        <taxon>Alveolata</taxon>
        <taxon>Apicomplexa</taxon>
        <taxon>Aconoidasida</taxon>
        <taxon>Piroplasmida</taxon>
        <taxon>Theileriidae</taxon>
        <taxon>Theileria</taxon>
    </lineage>
</organism>
<dbReference type="Proteomes" id="UP000031512">
    <property type="component" value="Unassembled WGS sequence"/>
</dbReference>
<accession>L1LCE0</accession>
<feature type="region of interest" description="Disordered" evidence="1">
    <location>
        <begin position="474"/>
        <end position="568"/>
    </location>
</feature>
<dbReference type="GeneID" id="15802675"/>
<dbReference type="AlphaFoldDB" id="L1LCE0"/>
<keyword evidence="2" id="KW-0472">Membrane</keyword>
<dbReference type="KEGG" id="beq:BEWA_015720"/>
<gene>
    <name evidence="3" type="ORF">BEWA_015720</name>
</gene>
<feature type="transmembrane region" description="Helical" evidence="2">
    <location>
        <begin position="583"/>
        <end position="606"/>
    </location>
</feature>